<keyword evidence="2" id="KW-1185">Reference proteome</keyword>
<gene>
    <name evidence="1" type="ORF">PACLA_8A029756</name>
</gene>
<name>A0A7D9HW33_PARCT</name>
<accession>A0A7D9HW33</accession>
<sequence length="264" mass="29873">MLDVSMSPNDQLIQFPVLKVSGQDKRFLEPVEVLLGYSCPAVEELDEKFLPVDKKIPFTSKHGVLLRSHNNSEGNKTWENVHDIETAVIERSRKDRLEISFRVYHFCELHAAVKKSEDVSTESVVSTGESHQGEASPGVKAVCVAAHEIDSQSDRRLFAVVAPLNKRKEVKTDWGSSGEIFNVQLKDNDEIYYCVPLGDGHLQLPDDNIRFYLDEVNSRYNRVDCDGSVLGRLDMRFTPTECVDKKHFGTDCLGKCAIIRRQDM</sequence>
<reference evidence="1" key="1">
    <citation type="submission" date="2020-04" db="EMBL/GenBank/DDBJ databases">
        <authorList>
            <person name="Alioto T."/>
            <person name="Alioto T."/>
            <person name="Gomez Garrido J."/>
        </authorList>
    </citation>
    <scope>NUCLEOTIDE SEQUENCE</scope>
    <source>
        <strain evidence="1">A484AB</strain>
    </source>
</reference>
<evidence type="ECO:0000313" key="1">
    <source>
        <dbReference type="EMBL" id="CAB3991838.1"/>
    </source>
</evidence>
<dbReference type="AlphaFoldDB" id="A0A7D9HW33"/>
<dbReference type="Proteomes" id="UP001152795">
    <property type="component" value="Unassembled WGS sequence"/>
</dbReference>
<dbReference type="EMBL" id="CACRXK020001925">
    <property type="protein sequence ID" value="CAB3991838.1"/>
    <property type="molecule type" value="Genomic_DNA"/>
</dbReference>
<protein>
    <submittedName>
        <fullName evidence="1">Uncharacterized protein</fullName>
    </submittedName>
</protein>
<evidence type="ECO:0000313" key="2">
    <source>
        <dbReference type="Proteomes" id="UP001152795"/>
    </source>
</evidence>
<organism evidence="1 2">
    <name type="scientific">Paramuricea clavata</name>
    <name type="common">Red gorgonian</name>
    <name type="synonym">Violescent sea-whip</name>
    <dbReference type="NCBI Taxonomy" id="317549"/>
    <lineage>
        <taxon>Eukaryota</taxon>
        <taxon>Metazoa</taxon>
        <taxon>Cnidaria</taxon>
        <taxon>Anthozoa</taxon>
        <taxon>Octocorallia</taxon>
        <taxon>Malacalcyonacea</taxon>
        <taxon>Plexauridae</taxon>
        <taxon>Paramuricea</taxon>
    </lineage>
</organism>
<proteinExistence type="predicted"/>
<comment type="caution">
    <text evidence="1">The sequence shown here is derived from an EMBL/GenBank/DDBJ whole genome shotgun (WGS) entry which is preliminary data.</text>
</comment>